<organism evidence="1 2">
    <name type="scientific">Cytobacillus citreus</name>
    <dbReference type="NCBI Taxonomy" id="2833586"/>
    <lineage>
        <taxon>Bacteria</taxon>
        <taxon>Bacillati</taxon>
        <taxon>Bacillota</taxon>
        <taxon>Bacilli</taxon>
        <taxon>Bacillales</taxon>
        <taxon>Bacillaceae</taxon>
        <taxon>Cytobacillus</taxon>
    </lineage>
</organism>
<keyword evidence="2" id="KW-1185">Reference proteome</keyword>
<comment type="caution">
    <text evidence="1">The sequence shown here is derived from an EMBL/GenBank/DDBJ whole genome shotgun (WGS) entry which is preliminary data.</text>
</comment>
<gene>
    <name evidence="1" type="ORF">KHA94_05430</name>
</gene>
<dbReference type="Proteomes" id="UP000681027">
    <property type="component" value="Unassembled WGS sequence"/>
</dbReference>
<dbReference type="EMBL" id="JAGYPM010000001">
    <property type="protein sequence ID" value="MBS4189653.1"/>
    <property type="molecule type" value="Genomic_DNA"/>
</dbReference>
<protein>
    <submittedName>
        <fullName evidence="1">Uncharacterized protein</fullName>
    </submittedName>
</protein>
<evidence type="ECO:0000313" key="1">
    <source>
        <dbReference type="EMBL" id="MBS4189653.1"/>
    </source>
</evidence>
<proteinExistence type="predicted"/>
<sequence>MVDRLLIKNYFTRKFPVAALVIALIGLLVISGSPVFGLIILAIGSAWMAFAFFLKKTATDHQVDEALSQDLSKLVKKGLDKFGLLEEEVNLIKPIIVNGPSYEYVNNVTLLHFKRGKDDEIRYSLVKGVIFYFNENQVYSYTCVFDLLTGNHFTETTDEYFYKDIVSVATKSERIKYESSSFNLKEGVAHDVESFTLTTSGGTSISAYIRDNTIMRKQKGNMDVTDLEEKIKAMRNLLREKKAV</sequence>
<reference evidence="1 2" key="1">
    <citation type="submission" date="2021-05" db="EMBL/GenBank/DDBJ databases">
        <title>Novel Bacillus species.</title>
        <authorList>
            <person name="Liu G."/>
        </authorList>
    </citation>
    <scope>NUCLEOTIDE SEQUENCE [LARGE SCALE GENOMIC DNA]</scope>
    <source>
        <strain evidence="1 2">FJAT-49705</strain>
    </source>
</reference>
<accession>A0ABS5NQF8</accession>
<name>A0ABS5NQF8_9BACI</name>
<evidence type="ECO:0000313" key="2">
    <source>
        <dbReference type="Proteomes" id="UP000681027"/>
    </source>
</evidence>
<dbReference type="RefSeq" id="WP_213101062.1">
    <property type="nucleotide sequence ID" value="NZ_JAGYPM010000001.1"/>
</dbReference>